<dbReference type="InterPro" id="IPR013083">
    <property type="entry name" value="Znf_RING/FYVE/PHD"/>
</dbReference>
<dbReference type="InterPro" id="IPR016024">
    <property type="entry name" value="ARM-type_fold"/>
</dbReference>
<feature type="compositionally biased region" description="Polar residues" evidence="3">
    <location>
        <begin position="1681"/>
        <end position="1691"/>
    </location>
</feature>
<evidence type="ECO:0000256" key="3">
    <source>
        <dbReference type="SAM" id="MobiDB-lite"/>
    </source>
</evidence>
<dbReference type="CDD" id="cd01763">
    <property type="entry name" value="Ubl_SUMO_like"/>
    <property type="match status" value="1"/>
</dbReference>
<feature type="domain" description="E3 ubiquitin-protein ligase listerin HEAT repeat region" evidence="5">
    <location>
        <begin position="1302"/>
        <end position="1521"/>
    </location>
</feature>
<dbReference type="SUPFAM" id="SSF54236">
    <property type="entry name" value="Ubiquitin-like"/>
    <property type="match status" value="1"/>
</dbReference>
<evidence type="ECO:0000256" key="1">
    <source>
        <dbReference type="ARBA" id="ARBA00009550"/>
    </source>
</evidence>
<dbReference type="GO" id="GO:0019905">
    <property type="term" value="F:syntaxin binding"/>
    <property type="evidence" value="ECO:0007669"/>
    <property type="project" value="InterPro"/>
</dbReference>
<dbReference type="GO" id="GO:0061630">
    <property type="term" value="F:ubiquitin protein ligase activity"/>
    <property type="evidence" value="ECO:0007669"/>
    <property type="project" value="InterPro"/>
</dbReference>
<evidence type="ECO:0008006" key="9">
    <source>
        <dbReference type="Google" id="ProtNLM"/>
    </source>
</evidence>
<reference evidence="7" key="1">
    <citation type="submission" date="2023-11" db="EMBL/GenBank/DDBJ databases">
        <authorList>
            <person name="De Vega J J."/>
            <person name="De Vega J J."/>
        </authorList>
    </citation>
    <scope>NUCLEOTIDE SEQUENCE</scope>
</reference>
<dbReference type="SUPFAM" id="SSF48371">
    <property type="entry name" value="ARM repeat"/>
    <property type="match status" value="1"/>
</dbReference>
<feature type="coiled-coil region" evidence="2">
    <location>
        <begin position="1843"/>
        <end position="1898"/>
    </location>
</feature>
<gene>
    <name evidence="7" type="ORF">MYCIT1_LOCUS30819</name>
</gene>
<evidence type="ECO:0000259" key="4">
    <source>
        <dbReference type="Pfam" id="PF22958"/>
    </source>
</evidence>
<dbReference type="Pfam" id="PF22958">
    <property type="entry name" value="Ltn1_1st"/>
    <property type="match status" value="1"/>
</dbReference>
<dbReference type="PANTHER" id="PTHR12389">
    <property type="entry name" value="ZINC FINGER PROTEIN 294"/>
    <property type="match status" value="1"/>
</dbReference>
<sequence length="2180" mass="238919">MPPKSSSATSSTRKKHARKAAGIAGLDLQPQQKKEKGEKGKRGKRSDPPRPKVYIAPVKPTAAVPDPLETTGLAHRLPAELVVVLRTLGKKAGVTKGKALEELQTGWISKIRLPGQSEDAEEVYTLLEMIPVWTHHLPGLLAHPSRKLRMLTASIHATMFRIPLLRDALDVNMSDTAKGMWALVAHDTDRVVISAVQPITTADPAFLERVLLDPDALYIELNPPAPVPAPAPSSGKGGKNIAKPTGAAPQAAPPARLKAEEQEENEEDRRARLRTSALGALKTYLESSTDTPLPPFIASPALWSCLYHDSYEIQSLDTDNDDDDENDEEEDEYTTYAKHSVPESSFGHAQPPLRRAAWAVIPALLSRKPLPAPMVDVLARAVLGAAWVEPDGGVQGSMWAGLLGTVRDYPSSWALAGPRAYEHFRTAFLAKACGGAPVSAYPSVVVILSTIPKEILFPSDPLFESFWAALGERAAPSLTTALAPARARAGTAFISALLESAVFVARRARAGEGSEDGNVLLKREITRSWQALCSGSDLRLYADCNKVGTILRETCVRAGGVSVELLETSLAAMSECIHTTCSNGKENSEAELVWIVIKALAESPADYPSEWTPSSDGKLVPGEVAHRLAVTGRRLCVEVLKAAIPGAEDGQWRRTLIAEALGSFGGHVWEDQEVAQRQSLYLSLLAAVASHPEGAAEALGQLVSPAAAKSVQGLLAVQSGEDAHGPLDTLISGEDGITLPATLLVQILQSGERFLSRQASTATLVRVVSRLVARVAVATTAKTELAVFTADLDMLAGVLGGRPDALLSSDWATLIPAVWLIAFVLSRGSELSEVTNTARNLWLQWSADAQAVEKTAVVDEIKKQCSSLISSVDVIVRPDDVIAVLVDGSLPGPFDLVRDVFPTHEAFDAMLQTIPSSLAAASLAVLHPHLPPTDASGYQTAAPRAFIRIGSALLHALVTDRRAARDNVWTLQYIVALALYVEDAIALPASSPLSLETATSKSIVDQALQITTYVLTAATEQSKALTCIINDKPLVGGTPLDVLIVDLLGRARREDSIRDCRVLNRILAQILHNTDRKEAELWVRVARKVERTAPETCIAIISAVSASALEPPQLDRYRNELAADLMGVSPAKANTLGLLTLRKLAASAPDVSSDVVFLPQQRTVNVFKACQQWISSDEDIDEELESAMTHVFFYLATLVQNVPGTHWELIFDVVESNLENASLTEEDTLVSLARTLRLIILIQDLAASNKTLRANWEERHMQILGMVRNLAAGRLDDAVISQPRSICRQLVLSVVQNLPPSLISEETLPKMCHLLSDPSANVQKMAYRLLQIAAQKHTEHLVIEAAVDAESSSKIELPLELLEILRTTTDINQLELLDADESIVFGYLLGWMVVFDLFANASLKIRLGYIDHLRALQLVGNEFIPNILNLLEIDQGIPRAFKLDAWVVDEYYVDFYEPGDSLWSLQVLAAHLYYRALLTVPSLIYNWVLDCKDRQLSNSIATYTSLHFSPVIIRAELAHVKSPEATAELADENLTVKVASNVNEVSAAYLVDEHQLEIKLKIPSDWPLHKIEVKDVQRVGVEETRWRAWILAVQQILWSQLSQNGRIADGIGLFKKNVTGHFEGQVECAICYSIISVMDGTLPRKPCKTCKNRFHSGCLYKHVGMPGRRASEIGAGVRSIMNGTTNHNQGPSAARPTKPLPNGSTPAPPAPAAAPPAPPSNHAIAPNPGPNRQPHAHNHAHGPAPVNGHAGKGKKKNDAPVDPAAMYESLKNRIAALEEEEVLEEEEERRFAEEAQKSVRGMSETAIHAKYIELFAEFKRLERDHAKEKQKLVKDKDAAKGQLTKANQSKIKVENLARELQKDNKRLREDGKRLAQSVEDAQDELIQMRNDITKRAEKAKALDAKYRETPDIVVKVVCRYRAELFFKISRKTKLSRLFNAWTERMEKSGGQKGTSSKGGTAVTAENGMVQSDAVSSTGSGASSSSMQFVFTHNGRTIDADQTPEEAGMDDNDEILAVELMDLTEGPGWEEQEEQIEPQRQQLRKNWTENPQEAKRTITEIFDGVVRERLKELLQQYKLREQHFECVIRSKELEVLLSRARAAEQKQLAEGEKLRNEKRAEEVQQLRKDLEEAQNDQTILIDKLIQCCKEPNAERTQRLFASLREELEKKGPRLNTLPADG</sequence>
<keyword evidence="8" id="KW-1185">Reference proteome</keyword>
<feature type="region of interest" description="Disordered" evidence="3">
    <location>
        <begin position="315"/>
        <end position="337"/>
    </location>
</feature>
<dbReference type="GO" id="GO:0072344">
    <property type="term" value="P:rescue of stalled ribosome"/>
    <property type="evidence" value="ECO:0007669"/>
    <property type="project" value="TreeGrafter"/>
</dbReference>
<dbReference type="PANTHER" id="PTHR12389:SF0">
    <property type="entry name" value="E3 UBIQUITIN-PROTEIN LIGASE LISTERIN"/>
    <property type="match status" value="1"/>
</dbReference>
<feature type="region of interest" description="Disordered" evidence="3">
    <location>
        <begin position="228"/>
        <end position="271"/>
    </location>
</feature>
<evidence type="ECO:0000313" key="7">
    <source>
        <dbReference type="EMBL" id="CAK5280329.1"/>
    </source>
</evidence>
<dbReference type="InterPro" id="IPR029071">
    <property type="entry name" value="Ubiquitin-like_domsf"/>
</dbReference>
<keyword evidence="2" id="KW-0175">Coiled coil</keyword>
<dbReference type="Pfam" id="PF09728">
    <property type="entry name" value="Taxilin"/>
    <property type="match status" value="2"/>
</dbReference>
<evidence type="ECO:0000313" key="8">
    <source>
        <dbReference type="Proteomes" id="UP001295794"/>
    </source>
</evidence>
<evidence type="ECO:0000259" key="5">
    <source>
        <dbReference type="Pfam" id="PF22999"/>
    </source>
</evidence>
<dbReference type="InterPro" id="IPR054476">
    <property type="entry name" value="Ltn1_N"/>
</dbReference>
<dbReference type="InterPro" id="IPR054478">
    <property type="entry name" value="LTN1_UBC"/>
</dbReference>
<feature type="compositionally biased region" description="Low complexity" evidence="3">
    <location>
        <begin position="1"/>
        <end position="11"/>
    </location>
</feature>
<feature type="region of interest" description="Disordered" evidence="3">
    <location>
        <begin position="1947"/>
        <end position="1966"/>
    </location>
</feature>
<feature type="domain" description="E3 ubiquitin-protein ligase listerin N-terminal" evidence="4">
    <location>
        <begin position="80"/>
        <end position="196"/>
    </location>
</feature>
<dbReference type="InterPro" id="IPR026183">
    <property type="entry name" value="Taxilin_fam"/>
</dbReference>
<feature type="compositionally biased region" description="Low complexity" evidence="3">
    <location>
        <begin position="242"/>
        <end position="255"/>
    </location>
</feature>
<feature type="region of interest" description="Disordered" evidence="3">
    <location>
        <begin position="1"/>
        <end position="54"/>
    </location>
</feature>
<feature type="coiled-coil region" evidence="2">
    <location>
        <begin position="2112"/>
        <end position="2142"/>
    </location>
</feature>
<dbReference type="GO" id="GO:0043023">
    <property type="term" value="F:ribosomal large subunit binding"/>
    <property type="evidence" value="ECO:0007669"/>
    <property type="project" value="TreeGrafter"/>
</dbReference>
<protein>
    <recommendedName>
        <fullName evidence="9">RING-type E3 ubiquitin transferase listerin</fullName>
    </recommendedName>
</protein>
<dbReference type="Pfam" id="PF22999">
    <property type="entry name" value="LTN1_E3_ligase_6th"/>
    <property type="match status" value="1"/>
</dbReference>
<feature type="compositionally biased region" description="Pro residues" evidence="3">
    <location>
        <begin position="1706"/>
        <end position="1719"/>
    </location>
</feature>
<dbReference type="Gene3D" id="3.10.20.90">
    <property type="entry name" value="Phosphatidylinositol 3-kinase Catalytic Subunit, Chain A, domain 1"/>
    <property type="match status" value="1"/>
</dbReference>
<dbReference type="Pfam" id="PF23009">
    <property type="entry name" value="UBC_like"/>
    <property type="match status" value="1"/>
</dbReference>
<comment type="similarity">
    <text evidence="1">Belongs to the taxilin family.</text>
</comment>
<dbReference type="InterPro" id="IPR054477">
    <property type="entry name" value="LTN1_E3_ligase_6th"/>
</dbReference>
<feature type="domain" description="E3 ubiquitin-protein ligase listerin ubiquitin conjugating" evidence="6">
    <location>
        <begin position="1534"/>
        <end position="1619"/>
    </location>
</feature>
<comment type="caution">
    <text evidence="7">The sequence shown here is derived from an EMBL/GenBank/DDBJ whole genome shotgun (WGS) entry which is preliminary data.</text>
</comment>
<proteinExistence type="inferred from homology"/>
<dbReference type="Proteomes" id="UP001295794">
    <property type="component" value="Unassembled WGS sequence"/>
</dbReference>
<dbReference type="GO" id="GO:0005829">
    <property type="term" value="C:cytosol"/>
    <property type="evidence" value="ECO:0007669"/>
    <property type="project" value="TreeGrafter"/>
</dbReference>
<dbReference type="GO" id="GO:1990116">
    <property type="term" value="P:ribosome-associated ubiquitin-dependent protein catabolic process"/>
    <property type="evidence" value="ECO:0007669"/>
    <property type="project" value="InterPro"/>
</dbReference>
<name>A0AAD2K7A5_9AGAR</name>
<organism evidence="7 8">
    <name type="scientific">Mycena citricolor</name>
    <dbReference type="NCBI Taxonomy" id="2018698"/>
    <lineage>
        <taxon>Eukaryota</taxon>
        <taxon>Fungi</taxon>
        <taxon>Dikarya</taxon>
        <taxon>Basidiomycota</taxon>
        <taxon>Agaricomycotina</taxon>
        <taxon>Agaricomycetes</taxon>
        <taxon>Agaricomycetidae</taxon>
        <taxon>Agaricales</taxon>
        <taxon>Marasmiineae</taxon>
        <taxon>Mycenaceae</taxon>
        <taxon>Mycena</taxon>
    </lineage>
</organism>
<evidence type="ECO:0000259" key="6">
    <source>
        <dbReference type="Pfam" id="PF23009"/>
    </source>
</evidence>
<evidence type="ECO:0000256" key="2">
    <source>
        <dbReference type="SAM" id="Coils"/>
    </source>
</evidence>
<feature type="compositionally biased region" description="Basic and acidic residues" evidence="3">
    <location>
        <begin position="32"/>
        <end position="50"/>
    </location>
</feature>
<feature type="region of interest" description="Disordered" evidence="3">
    <location>
        <begin position="1680"/>
        <end position="1761"/>
    </location>
</feature>
<feature type="compositionally biased region" description="Acidic residues" evidence="3">
    <location>
        <begin position="318"/>
        <end position="333"/>
    </location>
</feature>
<dbReference type="GO" id="GO:1990112">
    <property type="term" value="C:RQC complex"/>
    <property type="evidence" value="ECO:0007669"/>
    <property type="project" value="InterPro"/>
</dbReference>
<dbReference type="InterPro" id="IPR039795">
    <property type="entry name" value="LTN1/Rkr1"/>
</dbReference>
<accession>A0AAD2K7A5</accession>
<feature type="coiled-coil region" evidence="2">
    <location>
        <begin position="1767"/>
        <end position="1797"/>
    </location>
</feature>
<dbReference type="EMBL" id="CAVNYO010000440">
    <property type="protein sequence ID" value="CAK5280329.1"/>
    <property type="molecule type" value="Genomic_DNA"/>
</dbReference>
<dbReference type="Gene3D" id="3.30.40.10">
    <property type="entry name" value="Zinc/RING finger domain, C3HC4 (zinc finger)"/>
    <property type="match status" value="1"/>
</dbReference>